<evidence type="ECO:0000256" key="1">
    <source>
        <dbReference type="ARBA" id="ARBA00004123"/>
    </source>
</evidence>
<feature type="compositionally biased region" description="Low complexity" evidence="6">
    <location>
        <begin position="380"/>
        <end position="394"/>
    </location>
</feature>
<dbReference type="InterPro" id="IPR019340">
    <property type="entry name" value="Histone_AcTrfase_su3"/>
</dbReference>
<evidence type="ECO:0000256" key="2">
    <source>
        <dbReference type="ARBA" id="ARBA00005330"/>
    </source>
</evidence>
<dbReference type="GO" id="GO:0003713">
    <property type="term" value="F:transcription coactivator activity"/>
    <property type="evidence" value="ECO:0007669"/>
    <property type="project" value="TreeGrafter"/>
</dbReference>
<evidence type="ECO:0000313" key="7">
    <source>
        <dbReference type="EMBL" id="ODV61930.1"/>
    </source>
</evidence>
<dbReference type="PANTHER" id="PTHR13556:SF2">
    <property type="entry name" value="TRANSCRIPTIONAL ADAPTER 3"/>
    <property type="match status" value="1"/>
</dbReference>
<gene>
    <name evidence="7" type="ORF">ASCRUDRAFT_28220</name>
</gene>
<feature type="compositionally biased region" description="Basic and acidic residues" evidence="6">
    <location>
        <begin position="370"/>
        <end position="379"/>
    </location>
</feature>
<dbReference type="GO" id="GO:0006357">
    <property type="term" value="P:regulation of transcription by RNA polymerase II"/>
    <property type="evidence" value="ECO:0007669"/>
    <property type="project" value="EnsemblFungi"/>
</dbReference>
<dbReference type="GO" id="GO:0004402">
    <property type="term" value="F:histone acetyltransferase activity"/>
    <property type="evidence" value="ECO:0007669"/>
    <property type="project" value="EnsemblFungi"/>
</dbReference>
<comment type="subcellular location">
    <subcellularLocation>
        <location evidence="1">Nucleus</location>
    </subcellularLocation>
</comment>
<dbReference type="GO" id="GO:0000124">
    <property type="term" value="C:SAGA complex"/>
    <property type="evidence" value="ECO:0007669"/>
    <property type="project" value="EnsemblFungi"/>
</dbReference>
<feature type="non-terminal residue" evidence="7">
    <location>
        <position position="1"/>
    </location>
</feature>
<dbReference type="RefSeq" id="XP_020048237.1">
    <property type="nucleotide sequence ID" value="XM_020190039.1"/>
</dbReference>
<feature type="non-terminal residue" evidence="7">
    <location>
        <position position="597"/>
    </location>
</feature>
<dbReference type="GeneID" id="30963675"/>
<feature type="region of interest" description="Disordered" evidence="6">
    <location>
        <begin position="360"/>
        <end position="394"/>
    </location>
</feature>
<comment type="similarity">
    <text evidence="2">Belongs to the NGG1 family.</text>
</comment>
<keyword evidence="3" id="KW-0805">Transcription regulation</keyword>
<protein>
    <submittedName>
        <fullName evidence="7">Uncharacterized protein</fullName>
    </submittedName>
</protein>
<dbReference type="GO" id="GO:0046695">
    <property type="term" value="C:SLIK (SAGA-like) complex"/>
    <property type="evidence" value="ECO:0007669"/>
    <property type="project" value="EnsemblFungi"/>
</dbReference>
<dbReference type="OrthoDB" id="1232at2759"/>
<dbReference type="STRING" id="1344418.A0A1D2VK00"/>
<dbReference type="GO" id="GO:0140671">
    <property type="term" value="C:ADA complex"/>
    <property type="evidence" value="ECO:0007669"/>
    <property type="project" value="EnsemblFungi"/>
</dbReference>
<dbReference type="GO" id="GO:0005634">
    <property type="term" value="C:nucleus"/>
    <property type="evidence" value="ECO:0007669"/>
    <property type="project" value="UniProtKB-SubCell"/>
</dbReference>
<evidence type="ECO:0000313" key="8">
    <source>
        <dbReference type="Proteomes" id="UP000095038"/>
    </source>
</evidence>
<keyword evidence="5" id="KW-0539">Nucleus</keyword>
<organism evidence="7 8">
    <name type="scientific">Ascoidea rubescens DSM 1968</name>
    <dbReference type="NCBI Taxonomy" id="1344418"/>
    <lineage>
        <taxon>Eukaryota</taxon>
        <taxon>Fungi</taxon>
        <taxon>Dikarya</taxon>
        <taxon>Ascomycota</taxon>
        <taxon>Saccharomycotina</taxon>
        <taxon>Saccharomycetes</taxon>
        <taxon>Ascoideaceae</taxon>
        <taxon>Ascoidea</taxon>
    </lineage>
</organism>
<name>A0A1D2VK00_9ASCO</name>
<dbReference type="AlphaFoldDB" id="A0A1D2VK00"/>
<dbReference type="FunCoup" id="A0A1D2VK00">
    <property type="interactions" value="399"/>
</dbReference>
<dbReference type="Pfam" id="PF10198">
    <property type="entry name" value="Ada3"/>
    <property type="match status" value="1"/>
</dbReference>
<evidence type="ECO:0000256" key="4">
    <source>
        <dbReference type="ARBA" id="ARBA00023163"/>
    </source>
</evidence>
<evidence type="ECO:0000256" key="5">
    <source>
        <dbReference type="ARBA" id="ARBA00023242"/>
    </source>
</evidence>
<keyword evidence="4" id="KW-0804">Transcription</keyword>
<dbReference type="PANTHER" id="PTHR13556">
    <property type="entry name" value="TRANSCRIPTIONAL ADAPTER 3-RELATED"/>
    <property type="match status" value="1"/>
</dbReference>
<evidence type="ECO:0000256" key="6">
    <source>
        <dbReference type="SAM" id="MobiDB-lite"/>
    </source>
</evidence>
<sequence>SVILNKILKEMDLEYDENLGMLDGDLMLRKDISQLKLNTLVNLKNFVELLKKRLSKISSEDSNLILKITDAESNDNQAKKNEIEIKIEETESLDKNTTSESDVANNYNRLSKKTKQDRIKDKIDNDTSLINNDPVNTTYPTDHLIDISHFPDSSHSIKNDSIIEIPKSDFLDPLVLNIAKERLELFDESKYIDNREEYVKKRCGITYYPPNDLKDQLPGEIPDYDFSSMKAPTNQIPYNTFQTYIEAYFRPYTEDDIEFLSKKFVIPDNLLENKNYNPKVSPFITPKLGTLYSKLWTEEDNSFDNNNSNVNKNSTIEDVLRDKLIPKGSSEQLTDELLEKDQVSCGPLVSRLLSAILKLDNNGDNSMNRDNTKDDDSNKDNNNSSNGDNISIFSNDQQNYKLPSIKTDYNSLEERVKRELKYVGVFMNLKNNSINIIEDRVYSDNKNGGKKDEGNEEDFDSLWIKNRQDDEISVELRLLQKKLKVVNKKNNLRKKALIPKINYLLAWQEYYSILEDLSKQVDQAYIKRTKVPKSRRRKGNLTHQQIINNGLRSLLDKRNKWINDIGIIFKSLEETIGIPSESIFDKKIEEINDDNID</sequence>
<reference evidence="8" key="1">
    <citation type="submission" date="2016-05" db="EMBL/GenBank/DDBJ databases">
        <title>Comparative genomics of biotechnologically important yeasts.</title>
        <authorList>
            <consortium name="DOE Joint Genome Institute"/>
            <person name="Riley R."/>
            <person name="Haridas S."/>
            <person name="Wolfe K.H."/>
            <person name="Lopes M.R."/>
            <person name="Hittinger C.T."/>
            <person name="Goker M."/>
            <person name="Salamov A."/>
            <person name="Wisecaver J."/>
            <person name="Long T.M."/>
            <person name="Aerts A.L."/>
            <person name="Barry K."/>
            <person name="Choi C."/>
            <person name="Clum A."/>
            <person name="Coughlan A.Y."/>
            <person name="Deshpande S."/>
            <person name="Douglass A.P."/>
            <person name="Hanson S.J."/>
            <person name="Klenk H.-P."/>
            <person name="Labutti K."/>
            <person name="Lapidus A."/>
            <person name="Lindquist E."/>
            <person name="Lipzen A."/>
            <person name="Meier-Kolthoff J.P."/>
            <person name="Ohm R.A."/>
            <person name="Otillar R.P."/>
            <person name="Pangilinan J."/>
            <person name="Peng Y."/>
            <person name="Rokas A."/>
            <person name="Rosa C.A."/>
            <person name="Scheuner C."/>
            <person name="Sibirny A.A."/>
            <person name="Slot J.C."/>
            <person name="Stielow J.B."/>
            <person name="Sun H."/>
            <person name="Kurtzman C.P."/>
            <person name="Blackwell M."/>
            <person name="Grigoriev I.V."/>
            <person name="Jeffries T.W."/>
        </authorList>
    </citation>
    <scope>NUCLEOTIDE SEQUENCE [LARGE SCALE GENOMIC DNA]</scope>
    <source>
        <strain evidence="8">DSM 1968</strain>
    </source>
</reference>
<accession>A0A1D2VK00</accession>
<dbReference type="EMBL" id="KV454478">
    <property type="protein sequence ID" value="ODV61930.1"/>
    <property type="molecule type" value="Genomic_DNA"/>
</dbReference>
<dbReference type="Proteomes" id="UP000095038">
    <property type="component" value="Unassembled WGS sequence"/>
</dbReference>
<evidence type="ECO:0000256" key="3">
    <source>
        <dbReference type="ARBA" id="ARBA00023015"/>
    </source>
</evidence>
<dbReference type="InParanoid" id="A0A1D2VK00"/>
<proteinExistence type="inferred from homology"/>
<keyword evidence="8" id="KW-1185">Reference proteome</keyword>